<dbReference type="InterPro" id="IPR007627">
    <property type="entry name" value="RNA_pol_sigma70_r2"/>
</dbReference>
<gene>
    <name evidence="2" type="ORF">FNV44_04915</name>
</gene>
<name>A0A553IJK4_ACHLA</name>
<feature type="domain" description="RNA polymerase sigma-70 region 2" evidence="1">
    <location>
        <begin position="25"/>
        <end position="86"/>
    </location>
</feature>
<sequence>MYKNDYELIYLYRTTKSEEVISIIFQKYKPLILKNIYKFYIPSKDHDDFFQESLMTLLDCIHTFDESKNKTFTKYFELVLYRKFITLKDKSSKYVLIEKPELIKESYTPNYEVTNIDNLYLSPLEKHIYTMYFEDKLTIDTIALNLNKTQKSIKNAVYRIKVKLK</sequence>
<dbReference type="RefSeq" id="WP_012242104.1">
    <property type="nucleotide sequence ID" value="NZ_JACAOE010000001.1"/>
</dbReference>
<dbReference type="SUPFAM" id="SSF88946">
    <property type="entry name" value="Sigma2 domain of RNA polymerase sigma factors"/>
    <property type="match status" value="1"/>
</dbReference>
<dbReference type="EMBL" id="VKID01000001">
    <property type="protein sequence ID" value="TRY00397.1"/>
    <property type="molecule type" value="Genomic_DNA"/>
</dbReference>
<evidence type="ECO:0000259" key="1">
    <source>
        <dbReference type="Pfam" id="PF04542"/>
    </source>
</evidence>
<dbReference type="AlphaFoldDB" id="A0A553IJK4"/>
<dbReference type="Gene3D" id="1.10.1740.10">
    <property type="match status" value="1"/>
</dbReference>
<dbReference type="Proteomes" id="UP000315938">
    <property type="component" value="Unassembled WGS sequence"/>
</dbReference>
<dbReference type="Pfam" id="PF04542">
    <property type="entry name" value="Sigma70_r2"/>
    <property type="match status" value="1"/>
</dbReference>
<dbReference type="InterPro" id="IPR014284">
    <property type="entry name" value="RNA_pol_sigma-70_dom"/>
</dbReference>
<organism evidence="2 3">
    <name type="scientific">Acholeplasma laidlawii</name>
    <dbReference type="NCBI Taxonomy" id="2148"/>
    <lineage>
        <taxon>Bacteria</taxon>
        <taxon>Bacillati</taxon>
        <taxon>Mycoplasmatota</taxon>
        <taxon>Mollicutes</taxon>
        <taxon>Acholeplasmatales</taxon>
        <taxon>Acholeplasmataceae</taxon>
        <taxon>Acholeplasma</taxon>
    </lineage>
</organism>
<dbReference type="GO" id="GO:0006352">
    <property type="term" value="P:DNA-templated transcription initiation"/>
    <property type="evidence" value="ECO:0007669"/>
    <property type="project" value="InterPro"/>
</dbReference>
<dbReference type="InterPro" id="IPR013325">
    <property type="entry name" value="RNA_pol_sigma_r2"/>
</dbReference>
<evidence type="ECO:0000313" key="3">
    <source>
        <dbReference type="Proteomes" id="UP000315938"/>
    </source>
</evidence>
<protein>
    <submittedName>
        <fullName evidence="2">Sigma-70 family RNA polymerase sigma factor</fullName>
    </submittedName>
</protein>
<accession>A0A553IJK4</accession>
<dbReference type="NCBIfam" id="TIGR02937">
    <property type="entry name" value="sigma70-ECF"/>
    <property type="match status" value="1"/>
</dbReference>
<comment type="caution">
    <text evidence="2">The sequence shown here is derived from an EMBL/GenBank/DDBJ whole genome shotgun (WGS) entry which is preliminary data.</text>
</comment>
<dbReference type="GO" id="GO:0003700">
    <property type="term" value="F:DNA-binding transcription factor activity"/>
    <property type="evidence" value="ECO:0007669"/>
    <property type="project" value="InterPro"/>
</dbReference>
<dbReference type="GeneID" id="41338345"/>
<proteinExistence type="predicted"/>
<reference evidence="2 3" key="1">
    <citation type="submission" date="2019-07" db="EMBL/GenBank/DDBJ databases">
        <title>Genome sequence of Acholeplasma laidlawii strain with increased resistance to erythromycin.</title>
        <authorList>
            <person name="Medvedeva E.S."/>
            <person name="Baranova N.B."/>
            <person name="Siniagina M.N."/>
            <person name="Mouzykantov A."/>
            <person name="Chernova O.A."/>
            <person name="Chernov V.M."/>
        </authorList>
    </citation>
    <scope>NUCLEOTIDE SEQUENCE [LARGE SCALE GENOMIC DNA]</scope>
    <source>
        <strain evidence="2 3">PG8REry</strain>
    </source>
</reference>
<evidence type="ECO:0000313" key="2">
    <source>
        <dbReference type="EMBL" id="TRY00397.1"/>
    </source>
</evidence>